<proteinExistence type="predicted"/>
<protein>
    <submittedName>
        <fullName evidence="1">Uncharacterized protein</fullName>
    </submittedName>
</protein>
<gene>
    <name evidence="1" type="ORF">SAMN04488579_12432</name>
</gene>
<dbReference type="EMBL" id="FNOU01000024">
    <property type="protein sequence ID" value="SDY29634.1"/>
    <property type="molecule type" value="Genomic_DNA"/>
</dbReference>
<reference evidence="2" key="1">
    <citation type="submission" date="2016-10" db="EMBL/GenBank/DDBJ databases">
        <authorList>
            <person name="Varghese N."/>
            <person name="Submissions S."/>
        </authorList>
    </citation>
    <scope>NUCLEOTIDE SEQUENCE [LARGE SCALE GENOMIC DNA]</scope>
    <source>
        <strain evidence="2">VPI 5359</strain>
    </source>
</reference>
<evidence type="ECO:0000313" key="1">
    <source>
        <dbReference type="EMBL" id="SDY29634.1"/>
    </source>
</evidence>
<dbReference type="Proteomes" id="UP000199652">
    <property type="component" value="Unassembled WGS sequence"/>
</dbReference>
<dbReference type="STRING" id="1528.SAMN04488579_12432"/>
<name>A0A1H3IRZ5_EUBBA</name>
<sequence length="67" mass="7633">MKYRIEYISGGHSTIEANSDMEAKRTAMRKSWKDDLSDINAIYRMSDNGWIAAELDLVAADFAMEVE</sequence>
<organism evidence="1 2">
    <name type="scientific">Eubacterium barkeri</name>
    <name type="common">Clostridium barkeri</name>
    <dbReference type="NCBI Taxonomy" id="1528"/>
    <lineage>
        <taxon>Bacteria</taxon>
        <taxon>Bacillati</taxon>
        <taxon>Bacillota</taxon>
        <taxon>Clostridia</taxon>
        <taxon>Eubacteriales</taxon>
        <taxon>Eubacteriaceae</taxon>
        <taxon>Eubacterium</taxon>
    </lineage>
</organism>
<dbReference type="AlphaFoldDB" id="A0A1H3IRZ5"/>
<evidence type="ECO:0000313" key="2">
    <source>
        <dbReference type="Proteomes" id="UP000199652"/>
    </source>
</evidence>
<dbReference type="RefSeq" id="WP_090246720.1">
    <property type="nucleotide sequence ID" value="NZ_FNOU01000024.1"/>
</dbReference>
<accession>A0A1H3IRZ5</accession>
<dbReference type="OrthoDB" id="1774757at2"/>
<keyword evidence="2" id="KW-1185">Reference proteome</keyword>